<dbReference type="Proteomes" id="UP001172687">
    <property type="component" value="Unassembled WGS sequence"/>
</dbReference>
<protein>
    <submittedName>
        <fullName evidence="3">DUF5134 domain-containing protein</fullName>
    </submittedName>
</protein>
<feature type="transmembrane region" description="Helical" evidence="2">
    <location>
        <begin position="199"/>
        <end position="220"/>
    </location>
</feature>
<evidence type="ECO:0000313" key="4">
    <source>
        <dbReference type="Proteomes" id="UP001172687"/>
    </source>
</evidence>
<gene>
    <name evidence="3" type="ORF">QYF68_06305</name>
</gene>
<proteinExistence type="predicted"/>
<keyword evidence="4" id="KW-1185">Reference proteome</keyword>
<accession>A0ABT8H9J6</accession>
<comment type="caution">
    <text evidence="3">The sequence shown here is derived from an EMBL/GenBank/DDBJ whole genome shotgun (WGS) entry which is preliminary data.</text>
</comment>
<feature type="transmembrane region" description="Helical" evidence="2">
    <location>
        <begin position="66"/>
        <end position="84"/>
    </location>
</feature>
<organism evidence="3 4">
    <name type="scientific">Mycolicibacterium austroafricanum</name>
    <name type="common">Mycobacterium austroafricanum</name>
    <dbReference type="NCBI Taxonomy" id="39687"/>
    <lineage>
        <taxon>Bacteria</taxon>
        <taxon>Bacillati</taxon>
        <taxon>Actinomycetota</taxon>
        <taxon>Actinomycetes</taxon>
        <taxon>Mycobacteriales</taxon>
        <taxon>Mycobacteriaceae</taxon>
        <taxon>Mycolicibacterium</taxon>
    </lineage>
</organism>
<feature type="transmembrane region" description="Helical" evidence="2">
    <location>
        <begin position="36"/>
        <end position="54"/>
    </location>
</feature>
<evidence type="ECO:0000313" key="3">
    <source>
        <dbReference type="EMBL" id="MDN4517437.1"/>
    </source>
</evidence>
<reference evidence="3" key="1">
    <citation type="submission" date="2023-07" db="EMBL/GenBank/DDBJ databases">
        <title>Degradation of tert-butanol by M. austroafricanum TBA100.</title>
        <authorList>
            <person name="Helbich S."/>
            <person name="Vainshtein Y."/>
        </authorList>
    </citation>
    <scope>NUCLEOTIDE SEQUENCE</scope>
    <source>
        <strain evidence="3">TBA100</strain>
    </source>
</reference>
<dbReference type="EMBL" id="JAUHTC010000030">
    <property type="protein sequence ID" value="MDN4517437.1"/>
    <property type="molecule type" value="Genomic_DNA"/>
</dbReference>
<feature type="compositionally biased region" description="Gly residues" evidence="1">
    <location>
        <begin position="128"/>
        <end position="143"/>
    </location>
</feature>
<name>A0ABT8H9J6_MYCAO</name>
<evidence type="ECO:0000256" key="2">
    <source>
        <dbReference type="SAM" id="Phobius"/>
    </source>
</evidence>
<evidence type="ECO:0000256" key="1">
    <source>
        <dbReference type="SAM" id="MobiDB-lite"/>
    </source>
</evidence>
<dbReference type="InterPro" id="IPR033458">
    <property type="entry name" value="DUF5134"/>
</dbReference>
<dbReference type="Pfam" id="PF17197">
    <property type="entry name" value="DUF5134"/>
    <property type="match status" value="1"/>
</dbReference>
<keyword evidence="2" id="KW-0472">Membrane</keyword>
<sequence length="221" mass="22918">MIADLTLRWVVTVLFAVSAVECLVTLVVARHHRADAIGHGLHLLMSVAMAVMAWPRGAALPTTGPMVVFLAAAAWFVAVAALVATTTAGRLVNGYHAVMMLAMSWMYAVMNGTILPGHGSVDTDAAGGHTGHGGHAGHGGGDGQEMPAVEVAGSHDISEPGYISVVNWLWTVGFAVAAVYWIYRYFATRRAGSAAMTPALFGTLCQAAAAAGMAIVFAVML</sequence>
<feature type="transmembrane region" description="Helical" evidence="2">
    <location>
        <begin position="91"/>
        <end position="110"/>
    </location>
</feature>
<feature type="region of interest" description="Disordered" evidence="1">
    <location>
        <begin position="125"/>
        <end position="145"/>
    </location>
</feature>
<feature type="transmembrane region" description="Helical" evidence="2">
    <location>
        <begin position="168"/>
        <end position="187"/>
    </location>
</feature>
<keyword evidence="2" id="KW-1133">Transmembrane helix</keyword>
<keyword evidence="2" id="KW-0812">Transmembrane</keyword>
<dbReference type="RefSeq" id="WP_105388982.1">
    <property type="nucleotide sequence ID" value="NZ_CP070380.1"/>
</dbReference>
<feature type="transmembrane region" description="Helical" evidence="2">
    <location>
        <begin position="6"/>
        <end position="29"/>
    </location>
</feature>